<feature type="transmembrane region" description="Helical" evidence="1">
    <location>
        <begin position="82"/>
        <end position="104"/>
    </location>
</feature>
<reference evidence="2 3" key="1">
    <citation type="submission" date="2020-08" db="EMBL/GenBank/DDBJ databases">
        <title>Genome sequence of Erysipelothrix inopinata DSM 15511T.</title>
        <authorList>
            <person name="Hyun D.-W."/>
            <person name="Bae J.-W."/>
        </authorList>
    </citation>
    <scope>NUCLEOTIDE SEQUENCE [LARGE SCALE GENOMIC DNA]</scope>
    <source>
        <strain evidence="2 3">DSM 15511</strain>
    </source>
</reference>
<evidence type="ECO:0000313" key="3">
    <source>
        <dbReference type="Proteomes" id="UP000515928"/>
    </source>
</evidence>
<evidence type="ECO:0000256" key="1">
    <source>
        <dbReference type="SAM" id="Phobius"/>
    </source>
</evidence>
<dbReference type="Gene3D" id="1.10.1760.20">
    <property type="match status" value="1"/>
</dbReference>
<name>A0A7G9RXN3_9FIRM</name>
<accession>A0A7G9RXN3</accession>
<dbReference type="GO" id="GO:0022857">
    <property type="term" value="F:transmembrane transporter activity"/>
    <property type="evidence" value="ECO:0007669"/>
    <property type="project" value="InterPro"/>
</dbReference>
<keyword evidence="1" id="KW-1133">Transmembrane helix</keyword>
<feature type="transmembrane region" description="Helical" evidence="1">
    <location>
        <begin position="12"/>
        <end position="32"/>
    </location>
</feature>
<gene>
    <name evidence="2" type="ORF">H9L01_08265</name>
</gene>
<dbReference type="EMBL" id="CP060715">
    <property type="protein sequence ID" value="QNN60358.1"/>
    <property type="molecule type" value="Genomic_DNA"/>
</dbReference>
<dbReference type="RefSeq" id="WP_187533487.1">
    <property type="nucleotide sequence ID" value="NZ_CBCSHU010000004.1"/>
</dbReference>
<feature type="transmembrane region" description="Helical" evidence="1">
    <location>
        <begin position="116"/>
        <end position="140"/>
    </location>
</feature>
<keyword evidence="1" id="KW-0812">Transmembrane</keyword>
<dbReference type="AlphaFoldDB" id="A0A7G9RXN3"/>
<dbReference type="InterPro" id="IPR024529">
    <property type="entry name" value="ECF_trnsprt_substrate-spec"/>
</dbReference>
<evidence type="ECO:0000313" key="2">
    <source>
        <dbReference type="EMBL" id="QNN60358.1"/>
    </source>
</evidence>
<proteinExistence type="predicted"/>
<dbReference type="Pfam" id="PF12822">
    <property type="entry name" value="ECF_trnsprt"/>
    <property type="match status" value="1"/>
</dbReference>
<feature type="transmembrane region" description="Helical" evidence="1">
    <location>
        <begin position="152"/>
        <end position="182"/>
    </location>
</feature>
<dbReference type="KEGG" id="eio:H9L01_08265"/>
<keyword evidence="3" id="KW-1185">Reference proteome</keyword>
<protein>
    <submittedName>
        <fullName evidence="2">ECF transporter S component</fullName>
    </submittedName>
</protein>
<feature type="transmembrane region" description="Helical" evidence="1">
    <location>
        <begin position="44"/>
        <end position="70"/>
    </location>
</feature>
<organism evidence="2 3">
    <name type="scientific">Erysipelothrix inopinata</name>
    <dbReference type="NCBI Taxonomy" id="225084"/>
    <lineage>
        <taxon>Bacteria</taxon>
        <taxon>Bacillati</taxon>
        <taxon>Bacillota</taxon>
        <taxon>Erysipelotrichia</taxon>
        <taxon>Erysipelotrichales</taxon>
        <taxon>Erysipelotrichaceae</taxon>
        <taxon>Erysipelothrix</taxon>
    </lineage>
</organism>
<sequence>MEKNKTRDLVFTAMLVSLTVIMMFTPLGTLRLPMVSVTIAHIPAIVAAMVLGLWQGVAVAFVFGLISLFIALTTPTGVLDPFFVNPLISILPRVLIPVTTYFVYKALSGKINSKFAVGISAVVGNLTNTFAVYAMLYLLYAKPIYETTGIPAFQYILGAISVSTLIKTIIVTLIVTPLVFALKKIIKNA</sequence>
<keyword evidence="1" id="KW-0472">Membrane</keyword>
<dbReference type="Proteomes" id="UP000515928">
    <property type="component" value="Chromosome"/>
</dbReference>